<evidence type="ECO:0000256" key="7">
    <source>
        <dbReference type="ARBA" id="ARBA00023012"/>
    </source>
</evidence>
<protein>
    <submittedName>
        <fullName evidence="12">Signal transduction histidine kinase</fullName>
    </submittedName>
</protein>
<comment type="caution">
    <text evidence="12">The sequence shown here is derived from an EMBL/GenBank/DDBJ whole genome shotgun (WGS) entry which is preliminary data.</text>
</comment>
<evidence type="ECO:0000256" key="9">
    <source>
        <dbReference type="SAM" id="MobiDB-lite"/>
    </source>
</evidence>
<sequence length="416" mass="44958">MRYLRSPVTVFLVVGVLTFVAIVLGTQNLAARAATDEAIAEATRTTPLLGQFVQRLRIPRSLINLKPGAIDRFDKVARQRVRGVEGFDTLSVRRGDGSVIYSTNARLIGLGEPLDDDRRATLASARTSFQLRESEHLVETYTRIRAADGTPLLLEVSYPLTDVESRSQEIFSSFRLVTIGPLALLVIIVTLMLSLLTRQLTRAGHERERLLQVAIDASDAERRRIARDLHDGVVQDLAGTAFSISALEREPGTPHEARSTLATAGSSLRDGLKALRSLLAEIHPPDLHPEGLAAALADLTAPAATADIAASVSVEGAEFASVPQTAALWRVAQEAVRNAIRHSQASTLAVTVRGDARRVALEVVDDGVGFDVDAPREEGHFGLRGLRSLVRDSGGRMEVRSSPGEGTTVHMEVDVR</sequence>
<evidence type="ECO:0000256" key="1">
    <source>
        <dbReference type="ARBA" id="ARBA00004651"/>
    </source>
</evidence>
<keyword evidence="8 10" id="KW-0472">Membrane</keyword>
<evidence type="ECO:0000256" key="6">
    <source>
        <dbReference type="ARBA" id="ARBA00022989"/>
    </source>
</evidence>
<evidence type="ECO:0000313" key="12">
    <source>
        <dbReference type="EMBL" id="MBA8803414.1"/>
    </source>
</evidence>
<evidence type="ECO:0000256" key="4">
    <source>
        <dbReference type="ARBA" id="ARBA00022692"/>
    </source>
</evidence>
<dbReference type="GO" id="GO:0046983">
    <property type="term" value="F:protein dimerization activity"/>
    <property type="evidence" value="ECO:0007669"/>
    <property type="project" value="InterPro"/>
</dbReference>
<dbReference type="PROSITE" id="PS50109">
    <property type="entry name" value="HIS_KIN"/>
    <property type="match status" value="1"/>
</dbReference>
<evidence type="ECO:0000256" key="5">
    <source>
        <dbReference type="ARBA" id="ARBA00022777"/>
    </source>
</evidence>
<evidence type="ECO:0000259" key="11">
    <source>
        <dbReference type="PROSITE" id="PS50109"/>
    </source>
</evidence>
<gene>
    <name evidence="12" type="ORF">FB382_001705</name>
</gene>
<dbReference type="SUPFAM" id="SSF55874">
    <property type="entry name" value="ATPase domain of HSP90 chaperone/DNA topoisomerase II/histidine kinase"/>
    <property type="match status" value="1"/>
</dbReference>
<dbReference type="PANTHER" id="PTHR24421:SF37">
    <property type="entry name" value="SENSOR HISTIDINE KINASE NARS"/>
    <property type="match status" value="1"/>
</dbReference>
<dbReference type="SMART" id="SM00387">
    <property type="entry name" value="HATPase_c"/>
    <property type="match status" value="1"/>
</dbReference>
<dbReference type="PANTHER" id="PTHR24421">
    <property type="entry name" value="NITRATE/NITRITE SENSOR PROTEIN NARX-RELATED"/>
    <property type="match status" value="1"/>
</dbReference>
<dbReference type="InterPro" id="IPR011712">
    <property type="entry name" value="Sig_transdc_His_kin_sub3_dim/P"/>
</dbReference>
<proteinExistence type="predicted"/>
<keyword evidence="13" id="KW-1185">Reference proteome</keyword>
<dbReference type="EMBL" id="JACGXA010000001">
    <property type="protein sequence ID" value="MBA8803414.1"/>
    <property type="molecule type" value="Genomic_DNA"/>
</dbReference>
<evidence type="ECO:0000256" key="3">
    <source>
        <dbReference type="ARBA" id="ARBA00022679"/>
    </source>
</evidence>
<reference evidence="12 13" key="1">
    <citation type="submission" date="2020-07" db="EMBL/GenBank/DDBJ databases">
        <title>Sequencing the genomes of 1000 actinobacteria strains.</title>
        <authorList>
            <person name="Klenk H.-P."/>
        </authorList>
    </citation>
    <scope>NUCLEOTIDE SEQUENCE [LARGE SCALE GENOMIC DNA]</scope>
    <source>
        <strain evidence="12 13">DSM 21349</strain>
    </source>
</reference>
<dbReference type="InterPro" id="IPR036890">
    <property type="entry name" value="HATPase_C_sf"/>
</dbReference>
<keyword evidence="5 12" id="KW-0418">Kinase</keyword>
<evidence type="ECO:0000256" key="8">
    <source>
        <dbReference type="ARBA" id="ARBA00023136"/>
    </source>
</evidence>
<dbReference type="AlphaFoldDB" id="A0A7W3P9G0"/>
<organism evidence="12 13">
    <name type="scientific">Nocardioides ginsengisegetis</name>
    <dbReference type="NCBI Taxonomy" id="661491"/>
    <lineage>
        <taxon>Bacteria</taxon>
        <taxon>Bacillati</taxon>
        <taxon>Actinomycetota</taxon>
        <taxon>Actinomycetes</taxon>
        <taxon>Propionibacteriales</taxon>
        <taxon>Nocardioidaceae</taxon>
        <taxon>Nocardioides</taxon>
    </lineage>
</organism>
<keyword evidence="2" id="KW-1003">Cell membrane</keyword>
<dbReference type="Gene3D" id="1.20.5.1930">
    <property type="match status" value="1"/>
</dbReference>
<dbReference type="Pfam" id="PF07730">
    <property type="entry name" value="HisKA_3"/>
    <property type="match status" value="1"/>
</dbReference>
<evidence type="ECO:0000313" key="13">
    <source>
        <dbReference type="Proteomes" id="UP000580910"/>
    </source>
</evidence>
<name>A0A7W3P9G0_9ACTN</name>
<dbReference type="RefSeq" id="WP_182538387.1">
    <property type="nucleotide sequence ID" value="NZ_JACGXA010000001.1"/>
</dbReference>
<dbReference type="GO" id="GO:0005886">
    <property type="term" value="C:plasma membrane"/>
    <property type="evidence" value="ECO:0007669"/>
    <property type="project" value="UniProtKB-SubCell"/>
</dbReference>
<keyword evidence="4 10" id="KW-0812">Transmembrane</keyword>
<keyword evidence="3" id="KW-0808">Transferase</keyword>
<evidence type="ECO:0000256" key="10">
    <source>
        <dbReference type="SAM" id="Phobius"/>
    </source>
</evidence>
<evidence type="ECO:0000256" key="2">
    <source>
        <dbReference type="ARBA" id="ARBA00022475"/>
    </source>
</evidence>
<dbReference type="InterPro" id="IPR005467">
    <property type="entry name" value="His_kinase_dom"/>
</dbReference>
<feature type="region of interest" description="Disordered" evidence="9">
    <location>
        <begin position="395"/>
        <end position="416"/>
    </location>
</feature>
<accession>A0A7W3P9G0</accession>
<comment type="subcellular location">
    <subcellularLocation>
        <location evidence="1">Cell membrane</location>
        <topology evidence="1">Multi-pass membrane protein</topology>
    </subcellularLocation>
</comment>
<dbReference type="Pfam" id="PF02518">
    <property type="entry name" value="HATPase_c"/>
    <property type="match status" value="1"/>
</dbReference>
<feature type="transmembrane region" description="Helical" evidence="10">
    <location>
        <begin position="176"/>
        <end position="197"/>
    </location>
</feature>
<dbReference type="Proteomes" id="UP000580910">
    <property type="component" value="Unassembled WGS sequence"/>
</dbReference>
<dbReference type="InterPro" id="IPR050482">
    <property type="entry name" value="Sensor_HK_TwoCompSys"/>
</dbReference>
<dbReference type="Gene3D" id="3.30.565.10">
    <property type="entry name" value="Histidine kinase-like ATPase, C-terminal domain"/>
    <property type="match status" value="1"/>
</dbReference>
<feature type="domain" description="Histidine kinase" evidence="11">
    <location>
        <begin position="328"/>
        <end position="416"/>
    </location>
</feature>
<dbReference type="InterPro" id="IPR003594">
    <property type="entry name" value="HATPase_dom"/>
</dbReference>
<dbReference type="CDD" id="cd16917">
    <property type="entry name" value="HATPase_UhpB-NarQ-NarX-like"/>
    <property type="match status" value="1"/>
</dbReference>
<keyword evidence="7" id="KW-0902">Two-component regulatory system</keyword>
<dbReference type="GO" id="GO:0000155">
    <property type="term" value="F:phosphorelay sensor kinase activity"/>
    <property type="evidence" value="ECO:0007669"/>
    <property type="project" value="InterPro"/>
</dbReference>
<keyword evidence="6 10" id="KW-1133">Transmembrane helix</keyword>